<dbReference type="EMBL" id="GFPF01003555">
    <property type="protein sequence ID" value="MAA14701.1"/>
    <property type="molecule type" value="Transcribed_RNA"/>
</dbReference>
<evidence type="ECO:0000313" key="1">
    <source>
        <dbReference type="EMBL" id="MAA14701.1"/>
    </source>
</evidence>
<sequence length="83" mass="9307">MKCLSESPHQSCTVFLPCRQTACTCCLVLCFRSSRFPVAHTTSDCAFATFQNVLFVIVLFQQPLIMPRHSISVFKHIVINSAV</sequence>
<dbReference type="AlphaFoldDB" id="A0A224YJL9"/>
<protein>
    <submittedName>
        <fullName evidence="1">Uncharacterized protein</fullName>
    </submittedName>
</protein>
<organism evidence="1">
    <name type="scientific">Rhipicephalus zambeziensis</name>
    <dbReference type="NCBI Taxonomy" id="60191"/>
    <lineage>
        <taxon>Eukaryota</taxon>
        <taxon>Metazoa</taxon>
        <taxon>Ecdysozoa</taxon>
        <taxon>Arthropoda</taxon>
        <taxon>Chelicerata</taxon>
        <taxon>Arachnida</taxon>
        <taxon>Acari</taxon>
        <taxon>Parasitiformes</taxon>
        <taxon>Ixodida</taxon>
        <taxon>Ixodoidea</taxon>
        <taxon>Ixodidae</taxon>
        <taxon>Rhipicephalinae</taxon>
        <taxon>Rhipicephalus</taxon>
        <taxon>Rhipicephalus</taxon>
    </lineage>
</organism>
<reference evidence="1" key="1">
    <citation type="journal article" date="2017" name="Parasit. Vectors">
        <title>Sialotranscriptomics of Rhipicephalus zambeziensis reveals intricate expression profiles of secretory proteins and suggests tight temporal transcriptional regulation during blood-feeding.</title>
        <authorList>
            <person name="de Castro M.H."/>
            <person name="de Klerk D."/>
            <person name="Pienaar R."/>
            <person name="Rees D.J.G."/>
            <person name="Mans B.J."/>
        </authorList>
    </citation>
    <scope>NUCLEOTIDE SEQUENCE</scope>
    <source>
        <tissue evidence="1">Salivary glands</tissue>
    </source>
</reference>
<proteinExistence type="predicted"/>
<name>A0A224YJL9_9ACAR</name>
<accession>A0A224YJL9</accession>